<dbReference type="GlyGen" id="Q9STP1">
    <property type="glycosylation" value="4 sites"/>
</dbReference>
<evidence type="ECO:0007829" key="8">
    <source>
        <dbReference type="PeptideAtlas" id="Q9STP1"/>
    </source>
</evidence>
<proteinExistence type="evidence at protein level"/>
<dbReference type="EMBL" id="CP002687">
    <property type="protein sequence ID" value="AEE85400.1"/>
    <property type="molecule type" value="Genomic_DNA"/>
</dbReference>
<keyword evidence="7" id="KW-1185">Reference proteome</keyword>
<dbReference type="InterPro" id="IPR051144">
    <property type="entry name" value="Formin_homology_domain"/>
</dbReference>
<evidence type="ECO:0000313" key="3">
    <source>
        <dbReference type="Araport" id="AT4G27850"/>
    </source>
</evidence>
<reference evidence="7" key="7">
    <citation type="journal article" date="2017" name="Plant J.">
        <title>Araport11: a complete reannotation of the Arabidopsis thaliana reference genome.</title>
        <authorList>
            <person name="Cheng C.Y."/>
            <person name="Krishnakumar V."/>
            <person name="Chan A.P."/>
            <person name="Thibaud-Nissen F."/>
            <person name="Schobel S."/>
            <person name="Town C.D."/>
        </authorList>
    </citation>
    <scope>GENOME REANNOTATION</scope>
    <source>
        <strain evidence="7">cv. Columbia</strain>
    </source>
</reference>
<dbReference type="AlphaFoldDB" id="Q9STP1"/>
<evidence type="ECO:0000313" key="6">
    <source>
        <dbReference type="EMBL" id="CAB81434.1"/>
    </source>
</evidence>
<evidence type="ECO:0000256" key="2">
    <source>
        <dbReference type="SAM" id="Phobius"/>
    </source>
</evidence>
<feature type="transmembrane region" description="Helical" evidence="2">
    <location>
        <begin position="92"/>
        <end position="119"/>
    </location>
</feature>
<dbReference type="GO" id="GO:0005381">
    <property type="term" value="F:iron ion transmembrane transporter activity"/>
    <property type="evidence" value="ECO:0000318"/>
    <property type="project" value="GO_Central"/>
</dbReference>
<dbReference type="EMBL" id="AL078579">
    <property type="protein sequence ID" value="CAB43973.1"/>
    <property type="molecule type" value="Genomic_DNA"/>
</dbReference>
<dbReference type="ProteomicsDB" id="181433"/>
<dbReference type="Araport" id="AT4G27850"/>
<keyword evidence="2" id="KW-0472">Membrane</keyword>
<reference evidence="5" key="3">
    <citation type="submission" date="1999-06" db="EMBL/GenBank/DDBJ databases">
        <authorList>
            <person name="Bevan M."/>
            <person name="Lennard N."/>
            <person name="Quail M."/>
            <person name="Harris B."/>
            <person name="Rajandream M.A."/>
            <person name="Barrell B.G."/>
            <person name="Bancroft I."/>
            <person name="Mewes H.W."/>
            <person name="Mayer K.F.X."/>
            <person name="Lemcke K."/>
            <person name="Schueller C."/>
        </authorList>
    </citation>
    <scope>NUCLEOTIDE SEQUENCE</scope>
</reference>
<dbReference type="GO" id="GO:0030026">
    <property type="term" value="P:intracellular manganese ion homeostasis"/>
    <property type="evidence" value="ECO:0000318"/>
    <property type="project" value="GO_Central"/>
</dbReference>
<dbReference type="Proteomes" id="UP000006548">
    <property type="component" value="Chromosome 4"/>
</dbReference>
<name>Q9STP1_ARATH</name>
<protein>
    <submittedName>
        <fullName evidence="4">Glycine-rich protein family</fullName>
    </submittedName>
    <submittedName>
        <fullName evidence="5">Putative proline-rich protein</fullName>
    </submittedName>
</protein>
<dbReference type="PaxDb" id="3702-AT4G27850.1"/>
<keyword evidence="2" id="KW-0812">Transmembrane</keyword>
<dbReference type="GO" id="GO:0005384">
    <property type="term" value="F:manganese ion transmembrane transporter activity"/>
    <property type="evidence" value="ECO:0000318"/>
    <property type="project" value="GO_Central"/>
</dbReference>
<dbReference type="GO" id="GO:0005774">
    <property type="term" value="C:vacuolar membrane"/>
    <property type="evidence" value="ECO:0000318"/>
    <property type="project" value="GO_Central"/>
</dbReference>
<keyword evidence="8" id="KW-1267">Proteomics identification</keyword>
<feature type="compositionally biased region" description="Polar residues" evidence="1">
    <location>
        <begin position="16"/>
        <end position="25"/>
    </location>
</feature>
<dbReference type="GeneID" id="828898"/>
<organism evidence="5">
    <name type="scientific">Arabidopsis thaliana</name>
    <name type="common">Mouse-ear cress</name>
    <dbReference type="NCBI Taxonomy" id="3702"/>
    <lineage>
        <taxon>Eukaryota</taxon>
        <taxon>Viridiplantae</taxon>
        <taxon>Streptophyta</taxon>
        <taxon>Embryophyta</taxon>
        <taxon>Tracheophyta</taxon>
        <taxon>Spermatophyta</taxon>
        <taxon>Magnoliopsida</taxon>
        <taxon>eudicotyledons</taxon>
        <taxon>Gunneridae</taxon>
        <taxon>Pentapetalae</taxon>
        <taxon>rosids</taxon>
        <taxon>malvids</taxon>
        <taxon>Brassicales</taxon>
        <taxon>Brassicaceae</taxon>
        <taxon>Camelineae</taxon>
        <taxon>Arabidopsis</taxon>
    </lineage>
</organism>
<evidence type="ECO:0000256" key="1">
    <source>
        <dbReference type="SAM" id="MobiDB-lite"/>
    </source>
</evidence>
<dbReference type="PANTHER" id="PTHR45733">
    <property type="entry name" value="FORMIN-J"/>
    <property type="match status" value="1"/>
</dbReference>
<keyword evidence="2" id="KW-1133">Transmembrane helix</keyword>
<evidence type="ECO:0000313" key="7">
    <source>
        <dbReference type="Proteomes" id="UP000006548"/>
    </source>
</evidence>
<feature type="region of interest" description="Disordered" evidence="1">
    <location>
        <begin position="167"/>
        <end position="287"/>
    </location>
</feature>
<dbReference type="KEGG" id="ath:AT4G27850"/>
<feature type="transmembrane region" description="Helical" evidence="2">
    <location>
        <begin position="139"/>
        <end position="157"/>
    </location>
</feature>
<evidence type="ECO:0000313" key="4">
    <source>
        <dbReference type="EMBL" id="AEE85400.1"/>
    </source>
</evidence>
<reference evidence="4 7" key="1">
    <citation type="journal article" date="1999" name="Nature">
        <title>Sequence and analysis of chromosome 4 of the plant Arabidopsis thaliana.</title>
        <authorList>
            <consortium name="EU"/>
            <consortium name="CSHL and WU Arabidopsis Sequencing Project"/>
            <person name="Mayer K."/>
            <person name="Schuller C."/>
            <person name="Wambutt R."/>
            <person name="Murphy G."/>
            <person name="Volckaert G."/>
            <person name="Pohl T."/>
            <person name="Dusterhoft A."/>
            <person name="Stiekema W."/>
            <person name="Entian K.D."/>
            <person name="Terryn N."/>
            <person name="Harris B."/>
            <person name="Ansorge W."/>
            <person name="Brandt P."/>
            <person name="Grivell L."/>
            <person name="Rieger M."/>
            <person name="Weichselgartner M."/>
            <person name="de Simone V."/>
            <person name="Obermaier B."/>
            <person name="Mache R."/>
            <person name="Muller M."/>
            <person name="Kreis M."/>
            <person name="Delseny M."/>
            <person name="Puigdomenech P."/>
            <person name="Watson M."/>
            <person name="Schmidtheini T."/>
            <person name="Reichert B."/>
            <person name="Portatelle D."/>
            <person name="Perez-Alonso M."/>
            <person name="Boutry M."/>
            <person name="Bancroft I."/>
            <person name="Vos P."/>
            <person name="Hoheisel J."/>
            <person name="Zimmermann W."/>
            <person name="Wedler H."/>
            <person name="Ridley P."/>
            <person name="Langham S.A."/>
            <person name="McCullagh B."/>
            <person name="Bilham L."/>
            <person name="Robben J."/>
            <person name="Van der Schueren J."/>
            <person name="Grymonprez B."/>
            <person name="Chuang Y.J."/>
            <person name="Vandenbussche F."/>
            <person name="Braeken M."/>
            <person name="Weltjens I."/>
            <person name="Voet M."/>
            <person name="Bastiaens I."/>
            <person name="Aert R."/>
            <person name="Defoor E."/>
            <person name="Weitzenegger T."/>
            <person name="Bothe G."/>
            <person name="Ramsperger U."/>
            <person name="Hilbert H."/>
            <person name="Braun M."/>
            <person name="Holzer E."/>
            <person name="Brandt A."/>
            <person name="Peters S."/>
            <person name="van Staveren M."/>
            <person name="Dirske W."/>
            <person name="Mooijman P."/>
            <person name="Klein Lankhorst R."/>
            <person name="Rose M."/>
            <person name="Hauf J."/>
            <person name="Kotter P."/>
            <person name="Berneiser S."/>
            <person name="Hempel S."/>
            <person name="Feldpausch M."/>
            <person name="Lamberth S."/>
            <person name="Van den Daele H."/>
            <person name="De Keyser A."/>
            <person name="Buysshaert C."/>
            <person name="Gielen J."/>
            <person name="Villarroel R."/>
            <person name="De Clercq R."/>
            <person name="Van Montagu M."/>
            <person name="Rogers J."/>
            <person name="Cronin A."/>
            <person name="Quail M."/>
            <person name="Bray-Allen S."/>
            <person name="Clark L."/>
            <person name="Doggett J."/>
            <person name="Hall S."/>
            <person name="Kay M."/>
            <person name="Lennard N."/>
            <person name="McLay K."/>
            <person name="Mayes R."/>
            <person name="Pettett A."/>
            <person name="Rajandream M.A."/>
            <person name="Lyne M."/>
            <person name="Benes V."/>
            <person name="Rechmann S."/>
            <person name="Borkova D."/>
            <person name="Blocker H."/>
            <person name="Scharfe M."/>
            <person name="Grimm M."/>
            <person name="Lohnert T.H."/>
            <person name="Dose S."/>
            <person name="de Haan M."/>
            <person name="Maarse A."/>
            <person name="Schafer M."/>
            <person name="Muller-Auer S."/>
            <person name="Gabel C."/>
            <person name="Fuchs M."/>
            <person name="Fartmann B."/>
            <person name="Granderath K."/>
            <person name="Dauner D."/>
            <person name="Herzl A."/>
            <person name="Neumann S."/>
            <person name="Argiriou A."/>
            <person name="Vitale D."/>
            <person name="Liguori R."/>
            <person name="Piravandi E."/>
            <person name="Massenet O."/>
            <person name="Quigley F."/>
            <person name="Clabauld G."/>
            <person name="Mundlein A."/>
            <person name="Felber R."/>
            <person name="Schnabl S."/>
            <person name="Hiller R."/>
            <person name="Schmidt W."/>
            <person name="Lecharny A."/>
            <person name="Aubourg S."/>
            <person name="Chefdor F."/>
            <person name="Cooke R."/>
            <person name="Berger C."/>
            <person name="Montfort A."/>
            <person name="Casacuberta E."/>
            <person name="Gibbons T."/>
            <person name="Weber N."/>
            <person name="Vandenbol M."/>
            <person name="Bargues M."/>
            <person name="Terol J."/>
            <person name="Torres A."/>
            <person name="Perez-Perez A."/>
            <person name="Purnelle B."/>
            <person name="Bent E."/>
            <person name="Johnson S."/>
            <person name="Tacon D."/>
            <person name="Jesse T."/>
            <person name="Heijnen L."/>
            <person name="Schwarz S."/>
            <person name="Scholler P."/>
            <person name="Heber S."/>
            <person name="Francs P."/>
            <person name="Bielke C."/>
            <person name="Frishman D."/>
            <person name="Haase D."/>
            <person name="Lemcke K."/>
            <person name="Mewes H.W."/>
            <person name="Stocker S."/>
            <person name="Zaccaria P."/>
            <person name="Bevan M."/>
            <person name="Wilson R.K."/>
            <person name="de la Bastide M."/>
            <person name="Habermann K."/>
            <person name="Parnell L."/>
            <person name="Dedhia N."/>
            <person name="Gnoj L."/>
            <person name="Schutz K."/>
            <person name="Huang E."/>
            <person name="Spiegel L."/>
            <person name="Sehkon M."/>
            <person name="Murray J."/>
            <person name="Sheet P."/>
            <person name="Cordes M."/>
            <person name="Abu-Threideh J."/>
            <person name="Stoneking T."/>
            <person name="Kalicki J."/>
            <person name="Graves T."/>
            <person name="Harmon G."/>
            <person name="Edwards J."/>
            <person name="Latreille P."/>
            <person name="Courtney L."/>
            <person name="Cloud J."/>
            <person name="Abbott A."/>
            <person name="Scott K."/>
            <person name="Johnson D."/>
            <person name="Minx P."/>
            <person name="Bentley D."/>
            <person name="Fulton B."/>
            <person name="Miller N."/>
            <person name="Greco T."/>
            <person name="Kemp K."/>
            <person name="Kramer J."/>
            <person name="Fulton L."/>
            <person name="Mardis E."/>
            <person name="Dante M."/>
            <person name="Pepin K."/>
            <person name="Hillier L."/>
            <person name="Nelson J."/>
            <person name="Spieth J."/>
            <person name="Ryan E."/>
            <person name="Andrews S."/>
            <person name="Geisel C."/>
            <person name="Layman D."/>
            <person name="Du H."/>
            <person name="Ali J."/>
            <person name="Berghoff A."/>
            <person name="Jones K."/>
            <person name="Drone K."/>
            <person name="Cotton M."/>
            <person name="Joshu C."/>
            <person name="Antonoiu B."/>
            <person name="Zidanic M."/>
            <person name="Strong C."/>
            <person name="Sun H."/>
            <person name="Lamar B."/>
            <person name="Yordan C."/>
            <person name="Ma P."/>
            <person name="Zhong J."/>
            <person name="Preston R."/>
            <person name="Vil D."/>
            <person name="Shekher M."/>
            <person name="Matero A."/>
            <person name="Shah R."/>
            <person name="Swaby I.K."/>
            <person name="O'Shaughnessy A."/>
            <person name="Rodriguez M."/>
            <person name="Hoffmann J."/>
            <person name="Till S."/>
            <person name="Granat S."/>
            <person name="Shohdy N."/>
            <person name="Hasegawa A."/>
            <person name="Hameed A."/>
            <person name="Lodhi M."/>
            <person name="Johnson A."/>
            <person name="Chen E."/>
            <person name="Marra M."/>
            <person name="Martienssen R."/>
            <person name="McCombie W.R."/>
        </authorList>
    </citation>
    <scope>NUCLEOTIDE SEQUENCE [LARGE SCALE GENOMIC DNA]</scope>
    <source>
        <strain evidence="7">cv. Columbia</strain>
    </source>
</reference>
<reference evidence="6" key="4">
    <citation type="submission" date="2000-03" db="EMBL/GenBank/DDBJ databases">
        <authorList>
            <person name="Lennard N."/>
            <person name="Quail M."/>
            <person name="Harris B."/>
            <person name="Rajandream M.A."/>
            <person name="Barrell B.G."/>
            <person name="Mewes H.W."/>
            <person name="Lemcke K."/>
            <person name="Mayer K.F.X."/>
        </authorList>
    </citation>
    <scope>NUCLEOTIDE SEQUENCE</scope>
</reference>
<reference evidence="5" key="2">
    <citation type="submission" date="1999-06" db="EMBL/GenBank/DDBJ databases">
        <authorList>
            <person name="EU Arabidopsis sequencing project"/>
        </authorList>
    </citation>
    <scope>NUCLEOTIDE SEQUENCE</scope>
</reference>
<dbReference type="PRINTS" id="PR01217">
    <property type="entry name" value="PRICHEXTENSN"/>
</dbReference>
<dbReference type="TAIR" id="AT4G27850"/>
<gene>
    <name evidence="3 4" type="ordered locus">At4g27850</name>
    <name evidence="5" type="ORF">T27E11.90</name>
    <name evidence="4" type="ORF">T27E11_90</name>
</gene>
<feature type="transmembrane region" description="Helical" evidence="2">
    <location>
        <begin position="303"/>
        <end position="322"/>
    </location>
</feature>
<evidence type="ECO:0000313" key="5">
    <source>
        <dbReference type="EMBL" id="CAB43973.1"/>
    </source>
</evidence>
<dbReference type="EMBL" id="AL161571">
    <property type="protein sequence ID" value="CAB81434.1"/>
    <property type="molecule type" value="Genomic_DNA"/>
</dbReference>
<reference evidence="4" key="6">
    <citation type="submission" date="2016-05" db="EMBL/GenBank/DDBJ databases">
        <authorList>
            <person name="Krishnakumar V."/>
            <person name="Cheng C.-Y."/>
            <person name="Chan A.P."/>
            <person name="Schobel S."/>
            <person name="Kim M."/>
            <person name="Ferlanti E.S."/>
            <person name="Belyaeva I."/>
            <person name="Rosen B.D."/>
            <person name="Micklem G."/>
            <person name="Miller J.R."/>
            <person name="Vaughn M."/>
            <person name="Town C.D."/>
        </authorList>
    </citation>
    <scope>NUCLEOTIDE SEQUENCE</scope>
</reference>
<dbReference type="PIR" id="T09024">
    <property type="entry name" value="T09024"/>
</dbReference>
<dbReference type="HOGENOM" id="CLU_455884_0_0_1"/>
<accession>Q9STP1</accession>
<feature type="transmembrane region" description="Helical" evidence="2">
    <location>
        <begin position="507"/>
        <end position="528"/>
    </location>
</feature>
<sequence>MEPTTPYSHEDDVDSTHSSNSTASDGTEREENNNNESQEETRTSRSPNEALDEIRRQQTHNLYCPKCKTNITKSAELVVKNQETDSYKTKAYVLWVPLVISPFEFPTLHLLLSFLTGLWKKLKTLVPNCLSRLSPNFLPLRYLLVAVLLLLSVIVLWSSDPPLPPPPPPYPSPLPPPPSPSPTPGPDSPLPSPGPDSPLPLPGPPPSPSPTPGPDSPLPSPGPDSPLPLPGPPPSSSPTPGPDSPLPSPGPPPSPSPTPGPDSPLPSPGPDSPLPSPGPDPPLPSPGPHLYEKNRWLIHFPSIKYLSVFSLLFLAILTLPWASISPIFNNLIAAIKTWSKRVIPQTFIKPQPRLSSTDKALGIFTCKITITGDHHLCHLSLTLFLIYLLKMTKTHLGAKKPSRLILSWITKCHFQMFCGNPMWIRPGNLIAKSKGNVEIYRGSSSKPLTNVEIYRGSSSKPLTKRARHLEEYCVRRSYRVHHKPRCRILRCRFRSFNSITDKGHYKAAVVLAASLVCVISLSFAKAYAFRMQKLRTMAEYTGMAFGASAFSFIASRIVSDIFEKFGFHELAAEYRKD</sequence>
<reference evidence="4" key="5">
    <citation type="submission" date="2011-02" db="EMBL/GenBank/DDBJ databases">
        <authorList>
            <consortium name="TAIR"/>
            <person name="Swarbreck D."/>
            <person name="Lamesch P."/>
            <person name="Wilks C."/>
            <person name="Huala E."/>
        </authorList>
    </citation>
    <scope>NUCLEOTIDE SEQUENCE</scope>
</reference>
<dbReference type="ExpressionAtlas" id="Q9STP1">
    <property type="expression patterns" value="baseline and differential"/>
</dbReference>
<feature type="region of interest" description="Disordered" evidence="1">
    <location>
        <begin position="1"/>
        <end position="50"/>
    </location>
</feature>